<dbReference type="EMBL" id="CP059733">
    <property type="protein sequence ID" value="WDE05600.1"/>
    <property type="molecule type" value="Genomic_DNA"/>
</dbReference>
<dbReference type="InterPro" id="IPR029057">
    <property type="entry name" value="PRTase-like"/>
</dbReference>
<accession>A0AAE9Z3W6</accession>
<dbReference type="PANTHER" id="PTHR47505:SF1">
    <property type="entry name" value="DNA UTILIZATION PROTEIN YHGH"/>
    <property type="match status" value="1"/>
</dbReference>
<dbReference type="RefSeq" id="WP_053047226.1">
    <property type="nucleotide sequence ID" value="NZ_CP059733.1"/>
</dbReference>
<comment type="similarity">
    <text evidence="1">Belongs to the ComF/GntX family.</text>
</comment>
<name>A0AAE9Z3W6_9GAMM</name>
<dbReference type="InterPro" id="IPR051910">
    <property type="entry name" value="ComF/GntX_DNA_util-trans"/>
</dbReference>
<gene>
    <name evidence="2" type="ORF">SG34_001250</name>
</gene>
<dbReference type="CDD" id="cd06223">
    <property type="entry name" value="PRTases_typeI"/>
    <property type="match status" value="1"/>
</dbReference>
<proteinExistence type="inferred from homology"/>
<sequence>MESKLRLLSRWHQWRKFSEAYCQTGLIRLKNLFITRLSSCDLCGSPCRQYALLCQTCANDLPFFKTADIQGDLLNWPAVNRALPGAVFDHLVSLAPYEWPLSQWLIQLKYQGRFELAALLGQLLADHWQSRVTPYLEAEPGLVVAVPLHINKWQLRGYNQAHLIAESFAKKLGYPYGAGALSRMKETQAQVGQGGVARRKNLRRAFAVNTTSLPQHVLLIDDVITTGSTANEVSRQLKTMGVLKVTLATACLSLPG</sequence>
<reference evidence="2 3" key="2">
    <citation type="journal article" date="2022" name="Mar. Drugs">
        <title>Bioassay-Guided Fractionation Leads to the Detection of Cholic Acid Generated by the Rare Thalassomonas sp.</title>
        <authorList>
            <person name="Pheiffer F."/>
            <person name="Schneider Y.K."/>
            <person name="Hansen E.H."/>
            <person name="Andersen J.H."/>
            <person name="Isaksson J."/>
            <person name="Busche T."/>
            <person name="R C."/>
            <person name="Kalinowski J."/>
            <person name="Zyl L.V."/>
            <person name="Trindade M."/>
        </authorList>
    </citation>
    <scope>NUCLEOTIDE SEQUENCE [LARGE SCALE GENOMIC DNA]</scope>
    <source>
        <strain evidence="2 3">XOM25</strain>
    </source>
</reference>
<dbReference type="PANTHER" id="PTHR47505">
    <property type="entry name" value="DNA UTILIZATION PROTEIN YHGH"/>
    <property type="match status" value="1"/>
</dbReference>
<keyword evidence="3" id="KW-1185">Reference proteome</keyword>
<dbReference type="InterPro" id="IPR000836">
    <property type="entry name" value="PRTase_dom"/>
</dbReference>
<protein>
    <submittedName>
        <fullName evidence="2">ComF family protein</fullName>
    </submittedName>
</protein>
<dbReference type="KEGG" id="tvd:SG34_001250"/>
<dbReference type="SUPFAM" id="SSF53271">
    <property type="entry name" value="PRTase-like"/>
    <property type="match status" value="1"/>
</dbReference>
<evidence type="ECO:0000256" key="1">
    <source>
        <dbReference type="ARBA" id="ARBA00008007"/>
    </source>
</evidence>
<dbReference type="AlphaFoldDB" id="A0AAE9Z3W6"/>
<dbReference type="Proteomes" id="UP000032352">
    <property type="component" value="Chromosome"/>
</dbReference>
<organism evidence="2 3">
    <name type="scientific">Thalassomonas viridans</name>
    <dbReference type="NCBI Taxonomy" id="137584"/>
    <lineage>
        <taxon>Bacteria</taxon>
        <taxon>Pseudomonadati</taxon>
        <taxon>Pseudomonadota</taxon>
        <taxon>Gammaproteobacteria</taxon>
        <taxon>Alteromonadales</taxon>
        <taxon>Colwelliaceae</taxon>
        <taxon>Thalassomonas</taxon>
    </lineage>
</organism>
<evidence type="ECO:0000313" key="3">
    <source>
        <dbReference type="Proteomes" id="UP000032352"/>
    </source>
</evidence>
<dbReference type="Gene3D" id="3.40.50.2020">
    <property type="match status" value="1"/>
</dbReference>
<reference evidence="2 3" key="1">
    <citation type="journal article" date="2015" name="Genome Announc.">
        <title>Draft Genome Sequences of Marine Isolates of Thalassomonas viridans and Thalassomonas actiniarum.</title>
        <authorList>
            <person name="Olonade I."/>
            <person name="van Zyl L.J."/>
            <person name="Trindade M."/>
        </authorList>
    </citation>
    <scope>NUCLEOTIDE SEQUENCE [LARGE SCALE GENOMIC DNA]</scope>
    <source>
        <strain evidence="2 3">XOM25</strain>
    </source>
</reference>
<evidence type="ECO:0000313" key="2">
    <source>
        <dbReference type="EMBL" id="WDE05600.1"/>
    </source>
</evidence>